<gene>
    <name evidence="1" type="ORF">AVEN_104807_1</name>
</gene>
<sequence length="98" mass="10911">MHASSASAMHASLDANPNRLGFRLVDRLAVTLLRSSRHSQSAGNVALAFEFRFLVFAAILEKARDSRGFLKISSGSLSFLFHRIMTRLPLWFSVSESK</sequence>
<name>A0A4Y2I9T2_ARAVE</name>
<evidence type="ECO:0000313" key="1">
    <source>
        <dbReference type="EMBL" id="GBM74182.1"/>
    </source>
</evidence>
<dbReference type="AlphaFoldDB" id="A0A4Y2I9T2"/>
<reference evidence="1 2" key="1">
    <citation type="journal article" date="2019" name="Sci. Rep.">
        <title>Orb-weaving spider Araneus ventricosus genome elucidates the spidroin gene catalogue.</title>
        <authorList>
            <person name="Kono N."/>
            <person name="Nakamura H."/>
            <person name="Ohtoshi R."/>
            <person name="Moran D.A.P."/>
            <person name="Shinohara A."/>
            <person name="Yoshida Y."/>
            <person name="Fujiwara M."/>
            <person name="Mori M."/>
            <person name="Tomita M."/>
            <person name="Arakawa K."/>
        </authorList>
    </citation>
    <scope>NUCLEOTIDE SEQUENCE [LARGE SCALE GENOMIC DNA]</scope>
</reference>
<protein>
    <submittedName>
        <fullName evidence="1">Uncharacterized protein</fullName>
    </submittedName>
</protein>
<evidence type="ECO:0000313" key="2">
    <source>
        <dbReference type="Proteomes" id="UP000499080"/>
    </source>
</evidence>
<keyword evidence="2" id="KW-1185">Reference proteome</keyword>
<organism evidence="1 2">
    <name type="scientific">Araneus ventricosus</name>
    <name type="common">Orbweaver spider</name>
    <name type="synonym">Epeira ventricosa</name>
    <dbReference type="NCBI Taxonomy" id="182803"/>
    <lineage>
        <taxon>Eukaryota</taxon>
        <taxon>Metazoa</taxon>
        <taxon>Ecdysozoa</taxon>
        <taxon>Arthropoda</taxon>
        <taxon>Chelicerata</taxon>
        <taxon>Arachnida</taxon>
        <taxon>Araneae</taxon>
        <taxon>Araneomorphae</taxon>
        <taxon>Entelegynae</taxon>
        <taxon>Araneoidea</taxon>
        <taxon>Araneidae</taxon>
        <taxon>Araneus</taxon>
    </lineage>
</organism>
<dbReference type="Proteomes" id="UP000499080">
    <property type="component" value="Unassembled WGS sequence"/>
</dbReference>
<accession>A0A4Y2I9T2</accession>
<proteinExistence type="predicted"/>
<dbReference type="EMBL" id="BGPR01002481">
    <property type="protein sequence ID" value="GBM74182.1"/>
    <property type="molecule type" value="Genomic_DNA"/>
</dbReference>
<comment type="caution">
    <text evidence="1">The sequence shown here is derived from an EMBL/GenBank/DDBJ whole genome shotgun (WGS) entry which is preliminary data.</text>
</comment>